<feature type="transmembrane region" description="Helical" evidence="1">
    <location>
        <begin position="6"/>
        <end position="23"/>
    </location>
</feature>
<dbReference type="PANTHER" id="PTHR31389:SF7">
    <property type="entry name" value="ALPHA-1,6-MANNOSYL-GLYCOPROTEIN 2-BETA-N-ACETYLGLUCOSAMINYLTRANSFERASE-RELATED"/>
    <property type="match status" value="1"/>
</dbReference>
<keyword evidence="1" id="KW-0472">Membrane</keyword>
<keyword evidence="1" id="KW-1133">Transmembrane helix</keyword>
<keyword evidence="1" id="KW-0812">Transmembrane</keyword>
<keyword evidence="3" id="KW-1185">Reference proteome</keyword>
<dbReference type="HOGENOM" id="CLU_560477_0_0_1"/>
<reference evidence="2 3" key="1">
    <citation type="journal article" date="1998" name="Science">
        <title>Genome sequence of the nematode C. elegans: a platform for investigating biology.</title>
        <authorList>
            <consortium name="The C. elegans sequencing consortium"/>
            <person name="Sulson J.E."/>
            <person name="Waterston R."/>
        </authorList>
    </citation>
    <scope>NUCLEOTIDE SEQUENCE [LARGE SCALE GENOMIC DNA]</scope>
    <source>
        <strain evidence="2 3">Bristol N2</strain>
    </source>
</reference>
<dbReference type="eggNOG" id="ENOG502SA4K">
    <property type="taxonomic scope" value="Eukaryota"/>
</dbReference>
<dbReference type="FunCoup" id="Q9N548">
    <property type="interactions" value="459"/>
</dbReference>
<name>Q9N548_CAEEL</name>
<dbReference type="GeneID" id="189560"/>
<proteinExistence type="predicted"/>
<dbReference type="InParanoid" id="Q9N548"/>
<accession>Q9N548</accession>
<dbReference type="STRING" id="6239.Y27F2A.6.1"/>
<dbReference type="WormBase" id="Y27F2A.6">
    <property type="protein sequence ID" value="CE21493"/>
    <property type="gene ID" value="WBGene00021298"/>
</dbReference>
<dbReference type="Proteomes" id="UP000001940">
    <property type="component" value="Chromosome II"/>
</dbReference>
<evidence type="ECO:0000256" key="1">
    <source>
        <dbReference type="SAM" id="Phobius"/>
    </source>
</evidence>
<dbReference type="PeptideAtlas" id="Q9N548"/>
<dbReference type="PaxDb" id="6239-Y27F2A.6"/>
<dbReference type="PANTHER" id="PTHR31389">
    <property type="entry name" value="LD39211P"/>
    <property type="match status" value="1"/>
</dbReference>
<gene>
    <name evidence="2" type="ORF">CELE_Y27F2A.6</name>
    <name evidence="2 4" type="ORF">Y27F2A.6</name>
</gene>
<dbReference type="OrthoDB" id="10053392at2759"/>
<sequence length="487" mass="55213">MRGPFMFILGVIFSGFLFSMIYLKDNRIRDYQNSEAVMEKRVQRSSRVELVKSVDKCDCVSAKSGKTYNFCYKDPQNANSVGKKFSCDHLPILEKLSILEPSGSFVDLTDVAENSKNLIFASAASDDHYQNEVGTISAIYKYYPDAKFILYSLGLQAANISKLKSMFKNLEVRVFNTTGYPDYTNHWMEYRFKPLLLAELLREHSNIWWMDAHLSVKKPNMVELMMKEVADNTKKAETKVPVSIYFFIYSSHSNFATLNTALLDYFPTNSIGLLKDPNLGSQMGQKMSAKVLWKKCFESIKTVAKTVPSGAENSIKGVNNATSKMRASVDEIMKNRVEKQKLAEESEMAKLKKSLEGVSQANSDLKMKNLNLLIETSDLKSKSEHTISTSEHQKIVSKLHAEIENLTKSKESRFESLKTIFSFPKRDVEPGNSVQKSVSKLDLFKRCFEIFSAYAIADRLAKTLKKGIFLSPLVVIGAIFRKLTMKK</sequence>
<dbReference type="UCSC" id="Y27F2A.6">
    <property type="organism name" value="c. elegans"/>
</dbReference>
<evidence type="ECO:0000313" key="2">
    <source>
        <dbReference type="EMBL" id="CCD73685.1"/>
    </source>
</evidence>
<organism evidence="2 3">
    <name type="scientific">Caenorhabditis elegans</name>
    <dbReference type="NCBI Taxonomy" id="6239"/>
    <lineage>
        <taxon>Eukaryota</taxon>
        <taxon>Metazoa</taxon>
        <taxon>Ecdysozoa</taxon>
        <taxon>Nematoda</taxon>
        <taxon>Chromadorea</taxon>
        <taxon>Rhabditida</taxon>
        <taxon>Rhabditina</taxon>
        <taxon>Rhabditomorpha</taxon>
        <taxon>Rhabditoidea</taxon>
        <taxon>Rhabditidae</taxon>
        <taxon>Peloderinae</taxon>
        <taxon>Caenorhabditis</taxon>
    </lineage>
</organism>
<dbReference type="KEGG" id="cel:CELE_Y27F2A.6"/>
<dbReference type="PhylomeDB" id="Q9N548"/>
<dbReference type="CTD" id="189560"/>
<dbReference type="InterPro" id="IPR012444">
    <property type="entry name" value="DUF1647"/>
</dbReference>
<dbReference type="AGR" id="WB:WBGene00021298"/>
<dbReference type="EMBL" id="BX284602">
    <property type="protein sequence ID" value="CCD73685.1"/>
    <property type="molecule type" value="Genomic_DNA"/>
</dbReference>
<dbReference type="Pfam" id="PF07801">
    <property type="entry name" value="DUF1647"/>
    <property type="match status" value="1"/>
</dbReference>
<dbReference type="Bgee" id="WBGene00021298">
    <property type="expression patterns" value="Expressed in embryo and 2 other cell types or tissues"/>
</dbReference>
<evidence type="ECO:0000313" key="4">
    <source>
        <dbReference type="WormBase" id="Y27F2A.6"/>
    </source>
</evidence>
<evidence type="ECO:0000313" key="3">
    <source>
        <dbReference type="Proteomes" id="UP000001940"/>
    </source>
</evidence>
<protein>
    <submittedName>
        <fullName evidence="2">Alpha-2,3-sialyltransferase</fullName>
    </submittedName>
</protein>
<dbReference type="AlphaFoldDB" id="Q9N548"/>
<dbReference type="SMR" id="Q9N548"/>
<dbReference type="RefSeq" id="NP_494466.1">
    <property type="nucleotide sequence ID" value="NM_062065.1"/>
</dbReference>